<dbReference type="InterPro" id="IPR002867">
    <property type="entry name" value="IBR_dom"/>
</dbReference>
<dbReference type="CDD" id="cd20335">
    <property type="entry name" value="BRcat_RBR"/>
    <property type="match status" value="1"/>
</dbReference>
<dbReference type="Gene3D" id="3.30.40.10">
    <property type="entry name" value="Zinc/RING finger domain, C3HC4 (zinc finger)"/>
    <property type="match status" value="1"/>
</dbReference>
<evidence type="ECO:0000259" key="10">
    <source>
        <dbReference type="PROSITE" id="PS51873"/>
    </source>
</evidence>
<organism evidence="11 12">
    <name type="scientific">Ascobolus immersus RN42</name>
    <dbReference type="NCBI Taxonomy" id="1160509"/>
    <lineage>
        <taxon>Eukaryota</taxon>
        <taxon>Fungi</taxon>
        <taxon>Dikarya</taxon>
        <taxon>Ascomycota</taxon>
        <taxon>Pezizomycotina</taxon>
        <taxon>Pezizomycetes</taxon>
        <taxon>Pezizales</taxon>
        <taxon>Ascobolaceae</taxon>
        <taxon>Ascobolus</taxon>
    </lineage>
</organism>
<dbReference type="Pfam" id="PF01485">
    <property type="entry name" value="IBR"/>
    <property type="match status" value="1"/>
</dbReference>
<keyword evidence="8" id="KW-0862">Zinc</keyword>
<dbReference type="PROSITE" id="PS51873">
    <property type="entry name" value="TRIAD"/>
    <property type="match status" value="1"/>
</dbReference>
<evidence type="ECO:0000313" key="12">
    <source>
        <dbReference type="Proteomes" id="UP000275078"/>
    </source>
</evidence>
<dbReference type="SUPFAM" id="SSF57850">
    <property type="entry name" value="RING/U-box"/>
    <property type="match status" value="2"/>
</dbReference>
<evidence type="ECO:0000256" key="9">
    <source>
        <dbReference type="SAM" id="MobiDB-lite"/>
    </source>
</evidence>
<feature type="region of interest" description="Disordered" evidence="9">
    <location>
        <begin position="1"/>
        <end position="57"/>
    </location>
</feature>
<dbReference type="PROSITE" id="PS00518">
    <property type="entry name" value="ZF_RING_1"/>
    <property type="match status" value="1"/>
</dbReference>
<keyword evidence="5" id="KW-0677">Repeat</keyword>
<dbReference type="PANTHER" id="PTHR11685">
    <property type="entry name" value="RBR FAMILY RING FINGER AND IBR DOMAIN-CONTAINING"/>
    <property type="match status" value="1"/>
</dbReference>
<evidence type="ECO:0000256" key="8">
    <source>
        <dbReference type="ARBA" id="ARBA00022833"/>
    </source>
</evidence>
<evidence type="ECO:0000256" key="1">
    <source>
        <dbReference type="ARBA" id="ARBA00001798"/>
    </source>
</evidence>
<evidence type="ECO:0000256" key="3">
    <source>
        <dbReference type="ARBA" id="ARBA00022679"/>
    </source>
</evidence>
<dbReference type="GO" id="GO:0008270">
    <property type="term" value="F:zinc ion binding"/>
    <property type="evidence" value="ECO:0007669"/>
    <property type="project" value="UniProtKB-KW"/>
</dbReference>
<keyword evidence="12" id="KW-1185">Reference proteome</keyword>
<feature type="domain" description="RING-type" evidence="10">
    <location>
        <begin position="264"/>
        <end position="456"/>
    </location>
</feature>
<feature type="compositionally biased region" description="Acidic residues" evidence="9">
    <location>
        <begin position="42"/>
        <end position="57"/>
    </location>
</feature>
<dbReference type="EMBL" id="ML119667">
    <property type="protein sequence ID" value="RPA83090.1"/>
    <property type="molecule type" value="Genomic_DNA"/>
</dbReference>
<sequence length="461" mass="52109">MTNMLHLSTRGFPGASSGSSSSHLHRVHQAHIASLSNSQVLDADDDQDSDVEDESEDASLRLAIALQLQEVEDILAVSEGKGKAPASDDDDDEDDDDEEGTDASLALREYSRELEELRRFEVDAKFAKEAEEKRMLIDLTHDGEEEVTEREKRVLEDRRLAMALEKGMISDEESKGSVSQERLLELLGPLERSLRDVVVSLGGEERDQEVKALRIAKRRTSVLDAVAAKPQSSIYIHSNETATTIAGPSISPAEKRQLVAEENDWVECDVCNEEFLRKSALRASCSHWYCIDCMKKQFLVARHDESVFPVKCCKMEIPFSLIRQYLSKVDVEYYLEKAEEYQTKNRIYCSNTDCGAFIKPGDVDEVEGVGKCGMCKTRTCSLCKRAAHEEGEDCPEDKDLTLCLEEADRHGWQRCPNCKTLVELSYGCRHMTCRCKSEWCYKCKSVWKTCECGDYDDQEED</sequence>
<comment type="catalytic activity">
    <reaction evidence="1">
        <text>[E2 ubiquitin-conjugating enzyme]-S-ubiquitinyl-L-cysteine + [acceptor protein]-L-lysine = [E2 ubiquitin-conjugating enzyme]-L-cysteine + [acceptor protein]-N(6)-ubiquitinyl-L-lysine.</text>
        <dbReference type="EC" id="2.3.2.31"/>
    </reaction>
</comment>
<keyword evidence="6" id="KW-0863">Zinc-finger</keyword>
<keyword evidence="4" id="KW-0479">Metal-binding</keyword>
<dbReference type="GO" id="GO:0061630">
    <property type="term" value="F:ubiquitin protein ligase activity"/>
    <property type="evidence" value="ECO:0007669"/>
    <property type="project" value="UniProtKB-EC"/>
</dbReference>
<feature type="region of interest" description="Disordered" evidence="9">
    <location>
        <begin position="77"/>
        <end position="101"/>
    </location>
</feature>
<evidence type="ECO:0000313" key="11">
    <source>
        <dbReference type="EMBL" id="RPA83090.1"/>
    </source>
</evidence>
<dbReference type="OrthoDB" id="9977870at2759"/>
<evidence type="ECO:0000256" key="6">
    <source>
        <dbReference type="ARBA" id="ARBA00022771"/>
    </source>
</evidence>
<dbReference type="InterPro" id="IPR044066">
    <property type="entry name" value="TRIAD_supradom"/>
</dbReference>
<evidence type="ECO:0000256" key="4">
    <source>
        <dbReference type="ARBA" id="ARBA00022723"/>
    </source>
</evidence>
<dbReference type="GO" id="GO:0016567">
    <property type="term" value="P:protein ubiquitination"/>
    <property type="evidence" value="ECO:0007669"/>
    <property type="project" value="InterPro"/>
</dbReference>
<keyword evidence="3" id="KW-0808">Transferase</keyword>
<dbReference type="AlphaFoldDB" id="A0A3N4IG31"/>
<dbReference type="STRING" id="1160509.A0A3N4IG31"/>
<dbReference type="EC" id="2.3.2.31" evidence="2"/>
<protein>
    <recommendedName>
        <fullName evidence="2">RBR-type E3 ubiquitin transferase</fullName>
        <ecNumber evidence="2">2.3.2.31</ecNumber>
    </recommendedName>
</protein>
<evidence type="ECO:0000256" key="5">
    <source>
        <dbReference type="ARBA" id="ARBA00022737"/>
    </source>
</evidence>
<dbReference type="InterPro" id="IPR031127">
    <property type="entry name" value="E3_UB_ligase_RBR"/>
</dbReference>
<name>A0A3N4IG31_ASCIM</name>
<feature type="compositionally biased region" description="Acidic residues" evidence="9">
    <location>
        <begin position="87"/>
        <end position="101"/>
    </location>
</feature>
<gene>
    <name evidence="11" type="ORF">BJ508DRAFT_413750</name>
</gene>
<dbReference type="InterPro" id="IPR013083">
    <property type="entry name" value="Znf_RING/FYVE/PHD"/>
</dbReference>
<dbReference type="Proteomes" id="UP000275078">
    <property type="component" value="Unassembled WGS sequence"/>
</dbReference>
<dbReference type="InterPro" id="IPR017907">
    <property type="entry name" value="Znf_RING_CS"/>
</dbReference>
<proteinExistence type="predicted"/>
<keyword evidence="7" id="KW-0833">Ubl conjugation pathway</keyword>
<reference evidence="11 12" key="1">
    <citation type="journal article" date="2018" name="Nat. Ecol. Evol.">
        <title>Pezizomycetes genomes reveal the molecular basis of ectomycorrhizal truffle lifestyle.</title>
        <authorList>
            <person name="Murat C."/>
            <person name="Payen T."/>
            <person name="Noel B."/>
            <person name="Kuo A."/>
            <person name="Morin E."/>
            <person name="Chen J."/>
            <person name="Kohler A."/>
            <person name="Krizsan K."/>
            <person name="Balestrini R."/>
            <person name="Da Silva C."/>
            <person name="Montanini B."/>
            <person name="Hainaut M."/>
            <person name="Levati E."/>
            <person name="Barry K.W."/>
            <person name="Belfiori B."/>
            <person name="Cichocki N."/>
            <person name="Clum A."/>
            <person name="Dockter R.B."/>
            <person name="Fauchery L."/>
            <person name="Guy J."/>
            <person name="Iotti M."/>
            <person name="Le Tacon F."/>
            <person name="Lindquist E.A."/>
            <person name="Lipzen A."/>
            <person name="Malagnac F."/>
            <person name="Mello A."/>
            <person name="Molinier V."/>
            <person name="Miyauchi S."/>
            <person name="Poulain J."/>
            <person name="Riccioni C."/>
            <person name="Rubini A."/>
            <person name="Sitrit Y."/>
            <person name="Splivallo R."/>
            <person name="Traeger S."/>
            <person name="Wang M."/>
            <person name="Zifcakova L."/>
            <person name="Wipf D."/>
            <person name="Zambonelli A."/>
            <person name="Paolocci F."/>
            <person name="Nowrousian M."/>
            <person name="Ottonello S."/>
            <person name="Baldrian P."/>
            <person name="Spatafora J.W."/>
            <person name="Henrissat B."/>
            <person name="Nagy L.G."/>
            <person name="Aury J.M."/>
            <person name="Wincker P."/>
            <person name="Grigoriev I.V."/>
            <person name="Bonfante P."/>
            <person name="Martin F.M."/>
        </authorList>
    </citation>
    <scope>NUCLEOTIDE SEQUENCE [LARGE SCALE GENOMIC DNA]</scope>
    <source>
        <strain evidence="11 12">RN42</strain>
    </source>
</reference>
<evidence type="ECO:0000256" key="2">
    <source>
        <dbReference type="ARBA" id="ARBA00012251"/>
    </source>
</evidence>
<dbReference type="CDD" id="cd22584">
    <property type="entry name" value="Rcat_RBR_unk"/>
    <property type="match status" value="1"/>
</dbReference>
<accession>A0A3N4IG31</accession>
<evidence type="ECO:0000256" key="7">
    <source>
        <dbReference type="ARBA" id="ARBA00022786"/>
    </source>
</evidence>
<dbReference type="Gene3D" id="1.20.120.1750">
    <property type="match status" value="1"/>
</dbReference>